<gene>
    <name evidence="1" type="ORF">QA540_07960</name>
</gene>
<dbReference type="AlphaFoldDB" id="A0AAU6RDA1"/>
<dbReference type="RefSeq" id="WP_420496128.1">
    <property type="nucleotide sequence ID" value="NZ_CP124585.1"/>
</dbReference>
<dbReference type="InterPro" id="IPR029057">
    <property type="entry name" value="PRTase-like"/>
</dbReference>
<organism evidence="1">
    <name type="scientific">Macrococcus psychrotolerans</name>
    <dbReference type="NCBI Taxonomy" id="3039389"/>
    <lineage>
        <taxon>Bacteria</taxon>
        <taxon>Bacillati</taxon>
        <taxon>Bacillota</taxon>
        <taxon>Bacilli</taxon>
        <taxon>Bacillales</taxon>
        <taxon>Staphylococcaceae</taxon>
        <taxon>Macrococcus</taxon>
    </lineage>
</organism>
<name>A0AAU6RDA1_9STAP</name>
<dbReference type="CDD" id="cd06223">
    <property type="entry name" value="PRTases_typeI"/>
    <property type="match status" value="1"/>
</dbReference>
<keyword evidence="1" id="KW-0808">Transferase</keyword>
<protein>
    <submittedName>
        <fullName evidence="1">Phosphoribosyltransferase</fullName>
    </submittedName>
</protein>
<dbReference type="Gene3D" id="3.40.50.2020">
    <property type="match status" value="1"/>
</dbReference>
<dbReference type="SUPFAM" id="SSF53271">
    <property type="entry name" value="PRTase-like"/>
    <property type="match status" value="1"/>
</dbReference>
<dbReference type="GO" id="GO:0016757">
    <property type="term" value="F:glycosyltransferase activity"/>
    <property type="evidence" value="ECO:0007669"/>
    <property type="project" value="UniProtKB-KW"/>
</dbReference>
<evidence type="ECO:0000313" key="1">
    <source>
        <dbReference type="EMBL" id="WZE68328.1"/>
    </source>
</evidence>
<proteinExistence type="predicted"/>
<dbReference type="InterPro" id="IPR000836">
    <property type="entry name" value="PRTase_dom"/>
</dbReference>
<keyword evidence="1" id="KW-0328">Glycosyltransferase</keyword>
<reference evidence="1" key="1">
    <citation type="submission" date="2023-04" db="EMBL/GenBank/DDBJ databases">
        <title>Macrococci isolated from food, foodproducing animals, and human clinical materials.</title>
        <authorList>
            <person name="Maslanova I."/>
            <person name="Svec P."/>
            <person name="Sedlacek I."/>
            <person name="Novakova D."/>
            <person name="Keller J.E."/>
            <person name="Schwendener S."/>
            <person name="Finstrlova A."/>
            <person name="Botka T."/>
            <person name="Kovarovic V."/>
            <person name="Petras P."/>
            <person name="Perreten V."/>
            <person name="Pantucek R."/>
        </authorList>
    </citation>
    <scope>NUCLEOTIDE SEQUENCE</scope>
    <source>
        <strain evidence="1">NRL/St 13/116</strain>
    </source>
</reference>
<dbReference type="EMBL" id="CP124585">
    <property type="protein sequence ID" value="WZE68328.1"/>
    <property type="molecule type" value="Genomic_DNA"/>
</dbReference>
<accession>A0AAU6RDA1</accession>
<sequence length="393" mass="45888">MTSIYKILITSKLIFFDEKNELITDNLRIVDLFYDQDVLFYILARSSTIDILKDKIPAEYSNKINFMYRNSKSKELIKKLKRKKYIFSVLGVTDEDAIFAFNCKIPLFNPDNLNSGRVVISEKIQKYGLPIIEFQNIIDCFKAYEIHKENYFHISFDNNFTVISLNNANRYYRPDEESRIKKIFETNLKGDISSREQRILLILLFHLINEITSKEYFEKINYWGIFPSSNKDNTDTSVSFIKESIRSIVNGGPRSGHELLIRHSSMNSKHSSGTTRLNFKCEKDFDTLMVNPNVVRLIKDKTVCIIDDYITNGYSAEAAKHLLFKAGVKEIIFISFGKFGTKYYKTDYILNNDAEGNLEYLLHDEEIIENVYNNESVYNKDNDQEILDFAEII</sequence>